<proteinExistence type="predicted"/>
<name>A0A0F9XVB4_9ZZZZ</name>
<reference evidence="1" key="1">
    <citation type="journal article" date="2015" name="Nature">
        <title>Complex archaea that bridge the gap between prokaryotes and eukaryotes.</title>
        <authorList>
            <person name="Spang A."/>
            <person name="Saw J.H."/>
            <person name="Jorgensen S.L."/>
            <person name="Zaremba-Niedzwiedzka K."/>
            <person name="Martijn J."/>
            <person name="Lind A.E."/>
            <person name="van Eijk R."/>
            <person name="Schleper C."/>
            <person name="Guy L."/>
            <person name="Ettema T.J."/>
        </authorList>
    </citation>
    <scope>NUCLEOTIDE SEQUENCE</scope>
</reference>
<dbReference type="AlphaFoldDB" id="A0A0F9XVB4"/>
<accession>A0A0F9XVB4</accession>
<evidence type="ECO:0000313" key="1">
    <source>
        <dbReference type="EMBL" id="KKN96278.1"/>
    </source>
</evidence>
<gene>
    <name evidence="1" type="ORF">LCGC14_0168710</name>
</gene>
<protein>
    <submittedName>
        <fullName evidence="1">Uncharacterized protein</fullName>
    </submittedName>
</protein>
<dbReference type="EMBL" id="LAZR01000065">
    <property type="protein sequence ID" value="KKN96278.1"/>
    <property type="molecule type" value="Genomic_DNA"/>
</dbReference>
<comment type="caution">
    <text evidence="1">The sequence shown here is derived from an EMBL/GenBank/DDBJ whole genome shotgun (WGS) entry which is preliminary data.</text>
</comment>
<organism evidence="1">
    <name type="scientific">marine sediment metagenome</name>
    <dbReference type="NCBI Taxonomy" id="412755"/>
    <lineage>
        <taxon>unclassified sequences</taxon>
        <taxon>metagenomes</taxon>
        <taxon>ecological metagenomes</taxon>
    </lineage>
</organism>
<sequence length="149" mass="17287">MRPRTIKEVARRTREDAAWRHHLREFLDTFYAADGECERQSALLSEDPGFLGDTRTDAFLGGAAEHLARRWQLSIPSWVRDPRRYLDIPMFVPDEKPLRGYLVGASPVAFRTRLIFTGPDPLQRARFPYHRGCMEFPMDYPARHQPTSG</sequence>